<protein>
    <submittedName>
        <fullName evidence="2">Uncharacterized protein</fullName>
    </submittedName>
</protein>
<feature type="transmembrane region" description="Helical" evidence="1">
    <location>
        <begin position="29"/>
        <end position="56"/>
    </location>
</feature>
<proteinExistence type="predicted"/>
<accession>A0A4Z0MHN0</accession>
<name>A0A4Z0MHN0_9BACT</name>
<sequence>MQSSEAVTATEQSGVAIALAWAQQMKDTITIILMNLMLLVPIAWPGLILFGFRWSLLKKSTSSTKSAVLWSCTIVHEVLCFMLFASFSPSDEVIGLVPNHYYACGYAIGIVVSAVSLLEMMYRSSASEY</sequence>
<gene>
    <name evidence="2" type="ORF">EU557_18830</name>
</gene>
<keyword evidence="1" id="KW-0812">Transmembrane</keyword>
<feature type="transmembrane region" description="Helical" evidence="1">
    <location>
        <begin position="68"/>
        <end position="88"/>
    </location>
</feature>
<evidence type="ECO:0000256" key="1">
    <source>
        <dbReference type="SAM" id="Phobius"/>
    </source>
</evidence>
<evidence type="ECO:0000313" key="3">
    <source>
        <dbReference type="Proteomes" id="UP000298284"/>
    </source>
</evidence>
<dbReference type="OrthoDB" id="886981at2"/>
<dbReference type="EMBL" id="SRKZ01000005">
    <property type="protein sequence ID" value="TGD79026.1"/>
    <property type="molecule type" value="Genomic_DNA"/>
</dbReference>
<keyword evidence="3" id="KW-1185">Reference proteome</keyword>
<feature type="transmembrane region" description="Helical" evidence="1">
    <location>
        <begin position="100"/>
        <end position="122"/>
    </location>
</feature>
<comment type="caution">
    <text evidence="2">The sequence shown here is derived from an EMBL/GenBank/DDBJ whole genome shotgun (WGS) entry which is preliminary data.</text>
</comment>
<keyword evidence="1" id="KW-0472">Membrane</keyword>
<dbReference type="RefSeq" id="WP_135532015.1">
    <property type="nucleotide sequence ID" value="NZ_SRKZ01000005.1"/>
</dbReference>
<keyword evidence="1" id="KW-1133">Transmembrane helix</keyword>
<dbReference type="Proteomes" id="UP000298284">
    <property type="component" value="Unassembled WGS sequence"/>
</dbReference>
<reference evidence="2 3" key="1">
    <citation type="submission" date="2019-04" db="EMBL/GenBank/DDBJ databases">
        <authorList>
            <person name="Feng G."/>
            <person name="Zhang J."/>
            <person name="Zhu H."/>
        </authorList>
    </citation>
    <scope>NUCLEOTIDE SEQUENCE [LARGE SCALE GENOMIC DNA]</scope>
    <source>
        <strain evidence="2 3">JCM 19491</strain>
    </source>
</reference>
<dbReference type="AlphaFoldDB" id="A0A4Z0MHN0"/>
<evidence type="ECO:0000313" key="2">
    <source>
        <dbReference type="EMBL" id="TGD79026.1"/>
    </source>
</evidence>
<organism evidence="2 3">
    <name type="scientific">Hymenobacter wooponensis</name>
    <dbReference type="NCBI Taxonomy" id="1525360"/>
    <lineage>
        <taxon>Bacteria</taxon>
        <taxon>Pseudomonadati</taxon>
        <taxon>Bacteroidota</taxon>
        <taxon>Cytophagia</taxon>
        <taxon>Cytophagales</taxon>
        <taxon>Hymenobacteraceae</taxon>
        <taxon>Hymenobacter</taxon>
    </lineage>
</organism>